<keyword evidence="3" id="KW-1185">Reference proteome</keyword>
<dbReference type="RefSeq" id="WP_165242262.1">
    <property type="nucleotide sequence ID" value="NZ_JAAKZV010000200.1"/>
</dbReference>
<protein>
    <submittedName>
        <fullName evidence="2">Uncharacterized protein</fullName>
    </submittedName>
</protein>
<proteinExistence type="predicted"/>
<dbReference type="Proteomes" id="UP000481583">
    <property type="component" value="Unassembled WGS sequence"/>
</dbReference>
<gene>
    <name evidence="2" type="ORF">G5C51_31305</name>
</gene>
<organism evidence="2 3">
    <name type="scientific">Streptomyces coryli</name>
    <dbReference type="NCBI Taxonomy" id="1128680"/>
    <lineage>
        <taxon>Bacteria</taxon>
        <taxon>Bacillati</taxon>
        <taxon>Actinomycetota</taxon>
        <taxon>Actinomycetes</taxon>
        <taxon>Kitasatosporales</taxon>
        <taxon>Streptomycetaceae</taxon>
        <taxon>Streptomyces</taxon>
    </lineage>
</organism>
<reference evidence="2 3" key="1">
    <citation type="submission" date="2020-02" db="EMBL/GenBank/DDBJ databases">
        <title>Whole-genome analyses of novel actinobacteria.</title>
        <authorList>
            <person name="Sahin N."/>
        </authorList>
    </citation>
    <scope>NUCLEOTIDE SEQUENCE [LARGE SCALE GENOMIC DNA]</scope>
    <source>
        <strain evidence="2 3">A7024</strain>
    </source>
</reference>
<dbReference type="EMBL" id="JAAKZV010000200">
    <property type="protein sequence ID" value="NGN68374.1"/>
    <property type="molecule type" value="Genomic_DNA"/>
</dbReference>
<feature type="chain" id="PRO_5026208541" evidence="1">
    <location>
        <begin position="28"/>
        <end position="118"/>
    </location>
</feature>
<evidence type="ECO:0000256" key="1">
    <source>
        <dbReference type="SAM" id="SignalP"/>
    </source>
</evidence>
<feature type="signal peptide" evidence="1">
    <location>
        <begin position="1"/>
        <end position="27"/>
    </location>
</feature>
<keyword evidence="1" id="KW-0732">Signal</keyword>
<dbReference type="AlphaFoldDB" id="A0A6G4U859"/>
<sequence>MSTINVKLNGRGAAASCLLAVPALVSAESSVRATGLSSNGLSGVDAARALRNDRPTKALEVAAAQAPQAYADAITGAGLREQAWVIGGFATGATTTVMQKQHQKMRAYRGLEPWKDPA</sequence>
<evidence type="ECO:0000313" key="3">
    <source>
        <dbReference type="Proteomes" id="UP000481583"/>
    </source>
</evidence>
<comment type="caution">
    <text evidence="2">The sequence shown here is derived from an EMBL/GenBank/DDBJ whole genome shotgun (WGS) entry which is preliminary data.</text>
</comment>
<name>A0A6G4U859_9ACTN</name>
<accession>A0A6G4U859</accession>
<evidence type="ECO:0000313" key="2">
    <source>
        <dbReference type="EMBL" id="NGN68374.1"/>
    </source>
</evidence>